<dbReference type="OrthoDB" id="120290at2"/>
<dbReference type="RefSeq" id="WP_044645637.1">
    <property type="nucleotide sequence ID" value="NZ_JTHP01000011.1"/>
</dbReference>
<dbReference type="Pfam" id="PF06857">
    <property type="entry name" value="ACP"/>
    <property type="match status" value="1"/>
</dbReference>
<feature type="modified residue" description="O-(phosphoribosyl dephospho-coenzyme A)serine" evidence="5">
    <location>
        <position position="25"/>
    </location>
</feature>
<organism evidence="6 7">
    <name type="scientific">Paenibacillus terrae</name>
    <dbReference type="NCBI Taxonomy" id="159743"/>
    <lineage>
        <taxon>Bacteria</taxon>
        <taxon>Bacillati</taxon>
        <taxon>Bacillota</taxon>
        <taxon>Bacilli</taxon>
        <taxon>Bacillales</taxon>
        <taxon>Paenibacillaceae</taxon>
        <taxon>Paenibacillus</taxon>
    </lineage>
</organism>
<comment type="caution">
    <text evidence="6">The sequence shown here is derived from an EMBL/GenBank/DDBJ whole genome shotgun (WGS) entry which is preliminary data.</text>
</comment>
<evidence type="ECO:0000313" key="6">
    <source>
        <dbReference type="EMBL" id="KJD46104.1"/>
    </source>
</evidence>
<evidence type="ECO:0000256" key="5">
    <source>
        <dbReference type="PIRSR" id="PIRSR609662-50"/>
    </source>
</evidence>
<keyword evidence="3 5" id="KW-0597">Phosphoprotein</keyword>
<dbReference type="EMBL" id="JTHP01000011">
    <property type="protein sequence ID" value="KJD46104.1"/>
    <property type="molecule type" value="Genomic_DNA"/>
</dbReference>
<sequence>MEKLQFQYQTTKPICKPAHIGVVGSGDLEIIVEPVKGQTTNVSILTGSEGFEQVWENVLTRFFTRYPITANITVHDFGATPGVVMLRFTQVLEVLDYAE</sequence>
<dbReference type="InterPro" id="IPR009662">
    <property type="entry name" value="Malonate_deCO2ase_dsu"/>
</dbReference>
<comment type="PTM">
    <text evidence="5">Covalently binds the prosthetic group of malonate decarboxylase.</text>
</comment>
<dbReference type="PATRIC" id="fig|159743.3.peg.1758"/>
<evidence type="ECO:0000256" key="1">
    <source>
        <dbReference type="ARBA" id="ARBA00004496"/>
    </source>
</evidence>
<dbReference type="NCBIfam" id="TIGR03130">
    <property type="entry name" value="malonate_delta"/>
    <property type="match status" value="1"/>
</dbReference>
<evidence type="ECO:0000313" key="7">
    <source>
        <dbReference type="Proteomes" id="UP000032534"/>
    </source>
</evidence>
<dbReference type="NCBIfam" id="NF002293">
    <property type="entry name" value="PRK01220.1"/>
    <property type="match status" value="1"/>
</dbReference>
<accession>A0A0D7X4C1</accession>
<keyword evidence="7" id="KW-1185">Reference proteome</keyword>
<dbReference type="GO" id="GO:0005737">
    <property type="term" value="C:cytoplasm"/>
    <property type="evidence" value="ECO:0007669"/>
    <property type="project" value="UniProtKB-SubCell"/>
</dbReference>
<gene>
    <name evidence="6" type="ORF">QD47_07995</name>
</gene>
<dbReference type="Proteomes" id="UP000032534">
    <property type="component" value="Unassembled WGS sequence"/>
</dbReference>
<dbReference type="HAMAP" id="MF_00710">
    <property type="entry name" value="Malonate_deCO2ase_dsu"/>
    <property type="match status" value="1"/>
</dbReference>
<evidence type="ECO:0000256" key="4">
    <source>
        <dbReference type="NCBIfam" id="TIGR03130"/>
    </source>
</evidence>
<name>A0A0D7X4C1_9BACL</name>
<proteinExistence type="inferred from homology"/>
<dbReference type="InterPro" id="IPR023439">
    <property type="entry name" value="Mal_deCO2ase/Cit_lyase_ACP"/>
</dbReference>
<evidence type="ECO:0000256" key="2">
    <source>
        <dbReference type="ARBA" id="ARBA00022490"/>
    </source>
</evidence>
<reference evidence="6 7" key="1">
    <citation type="submission" date="2014-11" db="EMBL/GenBank/DDBJ databases">
        <title>Draft Genome Sequences of Paenibacillus polymyxa NRRL B-30509 and Paenibacillus terrae NRRL B-30644, Strains from a Poultry Environment that Produce Tridecaptin A and Paenicidins.</title>
        <authorList>
            <person name="van Belkum M.J."/>
            <person name="Lohans C.T."/>
            <person name="Vederas J.C."/>
        </authorList>
    </citation>
    <scope>NUCLEOTIDE SEQUENCE [LARGE SCALE GENOMIC DNA]</scope>
    <source>
        <strain evidence="6 7">NRRL B-30644</strain>
    </source>
</reference>
<comment type="subcellular location">
    <subcellularLocation>
        <location evidence="1">Cytoplasm</location>
    </subcellularLocation>
</comment>
<evidence type="ECO:0000256" key="3">
    <source>
        <dbReference type="ARBA" id="ARBA00022553"/>
    </source>
</evidence>
<protein>
    <recommendedName>
        <fullName evidence="4">Malonate decarboxylase acyl carrier protein</fullName>
    </recommendedName>
</protein>
<dbReference type="AlphaFoldDB" id="A0A0D7X4C1"/>
<keyword evidence="2" id="KW-0963">Cytoplasm</keyword>